<dbReference type="AlphaFoldDB" id="A0A1I1HIE5"/>
<dbReference type="SUPFAM" id="SSF47413">
    <property type="entry name" value="lambda repressor-like DNA-binding domains"/>
    <property type="match status" value="1"/>
</dbReference>
<evidence type="ECO:0000313" key="4">
    <source>
        <dbReference type="Proteomes" id="UP000199376"/>
    </source>
</evidence>
<accession>A0A1I1HIE5</accession>
<dbReference type="SMART" id="SM00530">
    <property type="entry name" value="HTH_XRE"/>
    <property type="match status" value="2"/>
</dbReference>
<dbReference type="PANTHER" id="PTHR46558">
    <property type="entry name" value="TRACRIPTIONAL REGULATORY PROTEIN-RELATED-RELATED"/>
    <property type="match status" value="1"/>
</dbReference>
<evidence type="ECO:0000313" key="3">
    <source>
        <dbReference type="EMBL" id="SFC23621.1"/>
    </source>
</evidence>
<reference evidence="3 4" key="1">
    <citation type="submission" date="2016-10" db="EMBL/GenBank/DDBJ databases">
        <authorList>
            <person name="de Groot N.N."/>
        </authorList>
    </citation>
    <scope>NUCLEOTIDE SEQUENCE [LARGE SCALE GENOMIC DNA]</scope>
    <source>
        <strain evidence="3 4">DSM 19113</strain>
    </source>
</reference>
<dbReference type="PROSITE" id="PS50943">
    <property type="entry name" value="HTH_CROC1"/>
    <property type="match status" value="1"/>
</dbReference>
<dbReference type="STRING" id="283737.SAMN05660453_0020"/>
<organism evidence="3 4">
    <name type="scientific">Fructobacillus durionis</name>
    <dbReference type="NCBI Taxonomy" id="283737"/>
    <lineage>
        <taxon>Bacteria</taxon>
        <taxon>Bacillati</taxon>
        <taxon>Bacillota</taxon>
        <taxon>Bacilli</taxon>
        <taxon>Lactobacillales</taxon>
        <taxon>Lactobacillaceae</taxon>
        <taxon>Fructobacillus</taxon>
    </lineage>
</organism>
<dbReference type="CDD" id="cd00093">
    <property type="entry name" value="HTH_XRE"/>
    <property type="match status" value="1"/>
</dbReference>
<dbReference type="Gene3D" id="1.10.260.40">
    <property type="entry name" value="lambda repressor-like DNA-binding domains"/>
    <property type="match status" value="1"/>
</dbReference>
<keyword evidence="1" id="KW-0238">DNA-binding</keyword>
<sequence>MEKHFSNTVEVPSEARQEVLDLMARLNWSNRYAAERIGVARNIVQRMSQGETFFRQEHVDKLIAAPEMMKRKLEEKKKRQESNQTNHMMKEISEWQLGVLNDYLMFYSYEELHQLTGVSRTLLMGIVNRKRTAVQLSVYEKLADKLYKFDRRYSRLQAKNRIKELREEKGISQEQLAKELGVDVSLVRGVEKQVNEPATDTWQMFSEYFGVWVSYLIGASDRRVR</sequence>
<dbReference type="InterPro" id="IPR010982">
    <property type="entry name" value="Lambda_DNA-bd_dom_sf"/>
</dbReference>
<dbReference type="Pfam" id="PF01381">
    <property type="entry name" value="HTH_3"/>
    <property type="match status" value="1"/>
</dbReference>
<keyword evidence="4" id="KW-1185">Reference proteome</keyword>
<gene>
    <name evidence="3" type="ORF">SAMN05660453_0020</name>
</gene>
<protein>
    <submittedName>
        <fullName evidence="3">Helix-turn-helix</fullName>
    </submittedName>
</protein>
<evidence type="ECO:0000259" key="2">
    <source>
        <dbReference type="PROSITE" id="PS50943"/>
    </source>
</evidence>
<dbReference type="PANTHER" id="PTHR46558:SF11">
    <property type="entry name" value="HTH-TYPE TRANSCRIPTIONAL REGULATOR XRE"/>
    <property type="match status" value="1"/>
</dbReference>
<name>A0A1I1HIE5_9LACO</name>
<feature type="domain" description="HTH cro/C1-type" evidence="2">
    <location>
        <begin position="162"/>
        <end position="216"/>
    </location>
</feature>
<dbReference type="InterPro" id="IPR001387">
    <property type="entry name" value="Cro/C1-type_HTH"/>
</dbReference>
<proteinExistence type="predicted"/>
<dbReference type="EMBL" id="FOLI01000011">
    <property type="protein sequence ID" value="SFC23621.1"/>
    <property type="molecule type" value="Genomic_DNA"/>
</dbReference>
<dbReference type="RefSeq" id="WP_159427799.1">
    <property type="nucleotide sequence ID" value="NZ_FOLI01000011.1"/>
</dbReference>
<evidence type="ECO:0000256" key="1">
    <source>
        <dbReference type="ARBA" id="ARBA00023125"/>
    </source>
</evidence>
<dbReference type="GO" id="GO:0003677">
    <property type="term" value="F:DNA binding"/>
    <property type="evidence" value="ECO:0007669"/>
    <property type="project" value="UniProtKB-KW"/>
</dbReference>
<dbReference type="OrthoDB" id="2142418at2"/>
<dbReference type="Proteomes" id="UP000199376">
    <property type="component" value="Unassembled WGS sequence"/>
</dbReference>